<name>A8RI82_ENTBW</name>
<dbReference type="EMBL" id="ABCC02000009">
    <property type="protein sequence ID" value="EDP19186.1"/>
    <property type="molecule type" value="Genomic_DNA"/>
</dbReference>
<dbReference type="HOGENOM" id="CLU_3166371_0_0_9"/>
<accession>A8RI82</accession>
<evidence type="ECO:0000313" key="1">
    <source>
        <dbReference type="EMBL" id="EDP19186.1"/>
    </source>
</evidence>
<evidence type="ECO:0000313" key="2">
    <source>
        <dbReference type="Proteomes" id="UP000005396"/>
    </source>
</evidence>
<reference evidence="1 2" key="2">
    <citation type="submission" date="2007-09" db="EMBL/GenBank/DDBJ databases">
        <title>Draft genome sequence of Clostridium bolteae (ATCC BAA-613).</title>
        <authorList>
            <person name="Sudarsanam P."/>
            <person name="Ley R."/>
            <person name="Guruge J."/>
            <person name="Turnbaugh P.J."/>
            <person name="Mahowald M."/>
            <person name="Liep D."/>
            <person name="Gordon J."/>
        </authorList>
    </citation>
    <scope>NUCLEOTIDE SEQUENCE [LARGE SCALE GENOMIC DNA]</scope>
    <source>
        <strain evidence="2">ATCC BAA-613 / DSM 15670 / CCUG 46953 / JCM 12243 / WAL 16351</strain>
    </source>
</reference>
<dbReference type="PaxDb" id="411902-CLOBOL_00622"/>
<dbReference type="AlphaFoldDB" id="A8RI82"/>
<dbReference type="Proteomes" id="UP000005396">
    <property type="component" value="Unassembled WGS sequence"/>
</dbReference>
<protein>
    <submittedName>
        <fullName evidence="1">Uncharacterized protein</fullName>
    </submittedName>
</protein>
<organism evidence="1 2">
    <name type="scientific">Enterocloster bolteae (strain ATCC BAA-613 / DSM 15670 / CCUG 46953 / JCM 12243 / WAL 16351)</name>
    <name type="common">Clostridium bolteae</name>
    <dbReference type="NCBI Taxonomy" id="411902"/>
    <lineage>
        <taxon>Bacteria</taxon>
        <taxon>Bacillati</taxon>
        <taxon>Bacillota</taxon>
        <taxon>Clostridia</taxon>
        <taxon>Lachnospirales</taxon>
        <taxon>Lachnospiraceae</taxon>
        <taxon>Enterocloster</taxon>
    </lineage>
</organism>
<proteinExistence type="predicted"/>
<sequence length="47" mass="5257">MGSEERADHGKAPDAVVDAFHNAAYQLYNDTSFLRSRSFLLGIRLLC</sequence>
<reference evidence="1 2" key="1">
    <citation type="submission" date="2007-08" db="EMBL/GenBank/DDBJ databases">
        <authorList>
            <person name="Fulton L."/>
            <person name="Clifton S."/>
            <person name="Fulton B."/>
            <person name="Xu J."/>
            <person name="Minx P."/>
            <person name="Pepin K.H."/>
            <person name="Johnson M."/>
            <person name="Thiruvilangam P."/>
            <person name="Bhonagiri V."/>
            <person name="Nash W.E."/>
            <person name="Mardis E.R."/>
            <person name="Wilson R.K."/>
        </authorList>
    </citation>
    <scope>NUCLEOTIDE SEQUENCE [LARGE SCALE GENOMIC DNA]</scope>
    <source>
        <strain evidence="2">ATCC BAA-613 / DSM 15670 / CCUG 46953 / JCM 12243 / WAL 16351</strain>
    </source>
</reference>
<comment type="caution">
    <text evidence="1">The sequence shown here is derived from an EMBL/GenBank/DDBJ whole genome shotgun (WGS) entry which is preliminary data.</text>
</comment>
<gene>
    <name evidence="1" type="ORF">CLOBOL_00622</name>
</gene>